<sequence length="103" mass="11898">NFSKIVEYNASSADLYGSLSCARGLNCSCDDLCKLFRLVTLFLATEVTTMDTSRFEKLEEKGIPYDYNPEIEILPIENKELEKKPTLKPEIPQEQQESERFRQ</sequence>
<feature type="non-terminal residue" evidence="2">
    <location>
        <position position="1"/>
    </location>
</feature>
<evidence type="ECO:0000313" key="2">
    <source>
        <dbReference type="EMBL" id="JAS77135.1"/>
    </source>
</evidence>
<name>A0A1B6HR88_9HEMI</name>
<reference evidence="2" key="1">
    <citation type="submission" date="2015-11" db="EMBL/GenBank/DDBJ databases">
        <title>De novo transcriptome assembly of four potential Pierce s Disease insect vectors from Arizona vineyards.</title>
        <authorList>
            <person name="Tassone E.E."/>
        </authorList>
    </citation>
    <scope>NUCLEOTIDE SEQUENCE</scope>
</reference>
<protein>
    <submittedName>
        <fullName evidence="2">Uncharacterized protein</fullName>
    </submittedName>
</protein>
<dbReference type="AlphaFoldDB" id="A0A1B6HR88"/>
<accession>A0A1B6HR88</accession>
<proteinExistence type="predicted"/>
<feature type="region of interest" description="Disordered" evidence="1">
    <location>
        <begin position="84"/>
        <end position="103"/>
    </location>
</feature>
<dbReference type="EMBL" id="GECU01030571">
    <property type="protein sequence ID" value="JAS77135.1"/>
    <property type="molecule type" value="Transcribed_RNA"/>
</dbReference>
<gene>
    <name evidence="2" type="ORF">g.9089</name>
</gene>
<organism evidence="2">
    <name type="scientific">Homalodisca liturata</name>
    <dbReference type="NCBI Taxonomy" id="320908"/>
    <lineage>
        <taxon>Eukaryota</taxon>
        <taxon>Metazoa</taxon>
        <taxon>Ecdysozoa</taxon>
        <taxon>Arthropoda</taxon>
        <taxon>Hexapoda</taxon>
        <taxon>Insecta</taxon>
        <taxon>Pterygota</taxon>
        <taxon>Neoptera</taxon>
        <taxon>Paraneoptera</taxon>
        <taxon>Hemiptera</taxon>
        <taxon>Auchenorrhyncha</taxon>
        <taxon>Membracoidea</taxon>
        <taxon>Cicadellidae</taxon>
        <taxon>Cicadellinae</taxon>
        <taxon>Proconiini</taxon>
        <taxon>Homalodisca</taxon>
    </lineage>
</organism>
<feature type="non-terminal residue" evidence="2">
    <location>
        <position position="103"/>
    </location>
</feature>
<evidence type="ECO:0000256" key="1">
    <source>
        <dbReference type="SAM" id="MobiDB-lite"/>
    </source>
</evidence>